<reference evidence="2" key="1">
    <citation type="submission" date="2021-03" db="EMBL/GenBank/DDBJ databases">
        <authorList>
            <person name="Palmer J.M."/>
        </authorList>
    </citation>
    <scope>NUCLEOTIDE SEQUENCE</scope>
    <source>
        <strain evidence="2">ARV_011</strain>
    </source>
</reference>
<proteinExistence type="predicted"/>
<feature type="region of interest" description="Disordered" evidence="1">
    <location>
        <begin position="324"/>
        <end position="349"/>
    </location>
</feature>
<organism evidence="2 3">
    <name type="scientific">Scheffersomyces spartinae</name>
    <dbReference type="NCBI Taxonomy" id="45513"/>
    <lineage>
        <taxon>Eukaryota</taxon>
        <taxon>Fungi</taxon>
        <taxon>Dikarya</taxon>
        <taxon>Ascomycota</taxon>
        <taxon>Saccharomycotina</taxon>
        <taxon>Pichiomycetes</taxon>
        <taxon>Debaryomycetaceae</taxon>
        <taxon>Scheffersomyces</taxon>
    </lineage>
</organism>
<evidence type="ECO:0000313" key="2">
    <source>
        <dbReference type="EMBL" id="KAG7192407.1"/>
    </source>
</evidence>
<dbReference type="EMBL" id="JAHMUF010000018">
    <property type="protein sequence ID" value="KAG7192407.1"/>
    <property type="molecule type" value="Genomic_DNA"/>
</dbReference>
<evidence type="ECO:0000256" key="1">
    <source>
        <dbReference type="SAM" id="MobiDB-lite"/>
    </source>
</evidence>
<dbReference type="OrthoDB" id="240546at2759"/>
<protein>
    <recommendedName>
        <fullName evidence="4">CCZ1/INTU/HSP4 first Longin domain-containing protein</fullName>
    </recommendedName>
</protein>
<keyword evidence="3" id="KW-1185">Reference proteome</keyword>
<gene>
    <name evidence="2" type="ORF">KQ657_001806</name>
</gene>
<accession>A0A9P7V745</accession>
<dbReference type="Proteomes" id="UP000790833">
    <property type="component" value="Unassembled WGS sequence"/>
</dbReference>
<evidence type="ECO:0000313" key="3">
    <source>
        <dbReference type="Proteomes" id="UP000790833"/>
    </source>
</evidence>
<dbReference type="GeneID" id="66115180"/>
<dbReference type="RefSeq" id="XP_043047957.1">
    <property type="nucleotide sequence ID" value="XM_043192589.1"/>
</dbReference>
<evidence type="ECO:0008006" key="4">
    <source>
        <dbReference type="Google" id="ProtNLM"/>
    </source>
</evidence>
<dbReference type="AlphaFoldDB" id="A0A9P7V745"/>
<comment type="caution">
    <text evidence="2">The sequence shown here is derived from an EMBL/GenBank/DDBJ whole genome shotgun (WGS) entry which is preliminary data.</text>
</comment>
<name>A0A9P7V745_9ASCO</name>
<sequence length="572" mass="62718">MSAPKLLYVAVYDPMAVASGIEELEELYRHVVVSMSGEVDSNALIQHIGMLRGMTLFHEAFKGANELDAKIEVSLSSSTIIDLDAGEHHVIVEVSLTDSFAVQQATVIIKRAITNYTLLCGEKQQNDTLKLYWDSFLALFNTGGVTDVLPWCNRLNPSGALSMIPSRDVYRRSALGGIDFNGVECSAAIVFYTGKTTVKNYGARYLRTHGIGMPDKSSVIWLYNMLEFLDYNGNLSAIQEGLTVDRFYSVPSGDTAAGSDAGAASTDNSSSAMYGFLNPLNFDPREYYPDPRQLSAQALNPLTITNKFVVLPFSSTMSTIGSWINGEPTNAENHEQVNGQEGNENDDENSTGSFLIGLMKDDSSSITKRTIHVPCNGTFKPFQLVLYLSDDHLFAVLFEPGTPGLSNPSFYEDLASQFDSSLGMSKSVMTFNSIQDLVADPNILYVICNIHEGSIRTSLPFLGPPAITYLHEQLIELGTESSSPSDTEFLHKFRSNRSNDWTIYRITYNDSVIFILLNHHRGTVVSGSGGNRPVTGRQLTPTTTLDEGGIGLFEALGDDVKQWLSSLQNDDV</sequence>